<dbReference type="GO" id="GO:0000462">
    <property type="term" value="P:maturation of SSU-rRNA from tricistronic rRNA transcript (SSU-rRNA, 5.8S rRNA, LSU-rRNA)"/>
    <property type="evidence" value="ECO:0007669"/>
    <property type="project" value="InterPro"/>
</dbReference>
<evidence type="ECO:0000313" key="6">
    <source>
        <dbReference type="Proteomes" id="UP000077115"/>
    </source>
</evidence>
<dbReference type="InterPro" id="IPR028160">
    <property type="entry name" value="Slx9-like"/>
</dbReference>
<dbReference type="STRING" id="403673.A0A177WFN1"/>
<name>A0A177WFN1_BATDL</name>
<reference evidence="5 6" key="1">
    <citation type="submission" date="2006-10" db="EMBL/GenBank/DDBJ databases">
        <title>The Genome Sequence of Batrachochytrium dendrobatidis JEL423.</title>
        <authorList>
            <consortium name="The Broad Institute Genome Sequencing Platform"/>
            <person name="Birren B."/>
            <person name="Lander E."/>
            <person name="Galagan J."/>
            <person name="Cuomo C."/>
            <person name="Devon K."/>
            <person name="Jaffe D."/>
            <person name="Butler J."/>
            <person name="Alvarez P."/>
            <person name="Gnerre S."/>
            <person name="Grabherr M."/>
            <person name="Kleber M."/>
            <person name="Mauceli E."/>
            <person name="Brockman W."/>
            <person name="Young S."/>
            <person name="LaButti K."/>
            <person name="Sykes S."/>
            <person name="DeCaprio D."/>
            <person name="Crawford M."/>
            <person name="Koehrsen M."/>
            <person name="Engels R."/>
            <person name="Montgomery P."/>
            <person name="Pearson M."/>
            <person name="Howarth C."/>
            <person name="Larson L."/>
            <person name="White J."/>
            <person name="O'Leary S."/>
            <person name="Kodira C."/>
            <person name="Zeng Q."/>
            <person name="Yandava C."/>
            <person name="Alvarado L."/>
            <person name="Longcore J."/>
            <person name="James T."/>
        </authorList>
    </citation>
    <scope>NUCLEOTIDE SEQUENCE [LARGE SCALE GENOMIC DNA]</scope>
    <source>
        <strain evidence="5 6">JEL423</strain>
    </source>
</reference>
<dbReference type="VEuPathDB" id="FungiDB:BDEG_22470"/>
<dbReference type="EMBL" id="DS022301">
    <property type="protein sequence ID" value="OAJ38562.1"/>
    <property type="molecule type" value="Genomic_DNA"/>
</dbReference>
<dbReference type="GO" id="GO:0030688">
    <property type="term" value="C:preribosome, small subunit precursor"/>
    <property type="evidence" value="ECO:0007669"/>
    <property type="project" value="InterPro"/>
</dbReference>
<dbReference type="GO" id="GO:0030686">
    <property type="term" value="C:90S preribosome"/>
    <property type="evidence" value="ECO:0007669"/>
    <property type="project" value="InterPro"/>
</dbReference>
<evidence type="ECO:0000256" key="4">
    <source>
        <dbReference type="ARBA" id="ARBA00023242"/>
    </source>
</evidence>
<evidence type="ECO:0000256" key="1">
    <source>
        <dbReference type="ARBA" id="ARBA00004604"/>
    </source>
</evidence>
<comment type="subcellular location">
    <subcellularLocation>
        <location evidence="1">Nucleus</location>
        <location evidence="1">Nucleolus</location>
    </subcellularLocation>
</comment>
<gene>
    <name evidence="5" type="ORF">BDEG_22470</name>
</gene>
<dbReference type="Proteomes" id="UP000077115">
    <property type="component" value="Unassembled WGS sequence"/>
</dbReference>
<dbReference type="GO" id="GO:0005730">
    <property type="term" value="C:nucleolus"/>
    <property type="evidence" value="ECO:0007669"/>
    <property type="project" value="UniProtKB-SubCell"/>
</dbReference>
<comment type="similarity">
    <text evidence="2">Belongs to the SLX9 family.</text>
</comment>
<reference evidence="5 6" key="2">
    <citation type="submission" date="2016-05" db="EMBL/GenBank/DDBJ databases">
        <title>Lineage-specific infection strategies underlie the spectrum of fungal disease in amphibians.</title>
        <authorList>
            <person name="Cuomo C.A."/>
            <person name="Farrer R.A."/>
            <person name="James T."/>
            <person name="Longcore J."/>
            <person name="Birren B."/>
        </authorList>
    </citation>
    <scope>NUCLEOTIDE SEQUENCE [LARGE SCALE GENOMIC DNA]</scope>
    <source>
        <strain evidence="5 6">JEL423</strain>
    </source>
</reference>
<evidence type="ECO:0000256" key="2">
    <source>
        <dbReference type="ARBA" id="ARBA00011022"/>
    </source>
</evidence>
<accession>A0A177WFN1</accession>
<evidence type="ECO:0000313" key="5">
    <source>
        <dbReference type="EMBL" id="OAJ38562.1"/>
    </source>
</evidence>
<protein>
    <recommendedName>
        <fullName evidence="3">Ribosome biogenesis protein SLX9</fullName>
    </recommendedName>
</protein>
<dbReference type="AlphaFoldDB" id="A0A177WFN1"/>
<organism evidence="5 6">
    <name type="scientific">Batrachochytrium dendrobatidis (strain JEL423)</name>
    <dbReference type="NCBI Taxonomy" id="403673"/>
    <lineage>
        <taxon>Eukaryota</taxon>
        <taxon>Fungi</taxon>
        <taxon>Fungi incertae sedis</taxon>
        <taxon>Chytridiomycota</taxon>
        <taxon>Chytridiomycota incertae sedis</taxon>
        <taxon>Chytridiomycetes</taxon>
        <taxon>Rhizophydiales</taxon>
        <taxon>Rhizophydiales incertae sedis</taxon>
        <taxon>Batrachochytrium</taxon>
    </lineage>
</organism>
<keyword evidence="4" id="KW-0539">Nucleus</keyword>
<proteinExistence type="inferred from homology"/>
<dbReference type="Pfam" id="PF15341">
    <property type="entry name" value="SLX9"/>
    <property type="match status" value="1"/>
</dbReference>
<sequence>MGRRKTPVATSTRMSGSTLHVLKPAIHSKPITHSKSITHSKPSKLSTKHSRKTCFISKLAEQKKSWKTKPSPKKALADWDGLKAALTGDIDASVELTTNSSALKTVANSTTQVSQKPVSQGARQKQNQHDISHFRKVLAHSQFRANPISTIQMHLKNTI</sequence>
<evidence type="ECO:0000256" key="3">
    <source>
        <dbReference type="ARBA" id="ARBA00021321"/>
    </source>
</evidence>